<dbReference type="GO" id="GO:0005524">
    <property type="term" value="F:ATP binding"/>
    <property type="evidence" value="ECO:0007669"/>
    <property type="project" value="UniProtKB-KW"/>
</dbReference>
<gene>
    <name evidence="17" type="ORF">B1B_05650</name>
</gene>
<dbReference type="GO" id="GO:0004176">
    <property type="term" value="F:ATP-dependent peptidase activity"/>
    <property type="evidence" value="ECO:0007669"/>
    <property type="project" value="InterPro"/>
</dbReference>
<evidence type="ECO:0000256" key="7">
    <source>
        <dbReference type="ARBA" id="ARBA00022723"/>
    </source>
</evidence>
<evidence type="ECO:0000256" key="10">
    <source>
        <dbReference type="ARBA" id="ARBA00022833"/>
    </source>
</evidence>
<proteinExistence type="inferred from homology"/>
<dbReference type="InterPro" id="IPR003960">
    <property type="entry name" value="ATPase_AAA_CS"/>
</dbReference>
<reference evidence="17" key="2">
    <citation type="journal article" date="2014" name="ISME J.">
        <title>Microbial stratification in low pH oxic and suboxic macroscopic growths along an acid mine drainage.</title>
        <authorList>
            <person name="Mendez-Garcia C."/>
            <person name="Mesa V."/>
            <person name="Sprenger R.R."/>
            <person name="Richter M."/>
            <person name="Diez M.S."/>
            <person name="Solano J."/>
            <person name="Bargiela R."/>
            <person name="Golyshina O.V."/>
            <person name="Manteca A."/>
            <person name="Ramos J.L."/>
            <person name="Gallego J.R."/>
            <person name="Llorente I."/>
            <person name="Martins Dos Santos V.A."/>
            <person name="Jensen O.N."/>
            <person name="Pelaez A.I."/>
            <person name="Sanchez J."/>
            <person name="Ferrer M."/>
        </authorList>
    </citation>
    <scope>NUCLEOTIDE SEQUENCE</scope>
</reference>
<dbReference type="CDD" id="cd19501">
    <property type="entry name" value="RecA-like_FtsH"/>
    <property type="match status" value="1"/>
</dbReference>
<dbReference type="PANTHER" id="PTHR23076">
    <property type="entry name" value="METALLOPROTEASE M41 FTSH"/>
    <property type="match status" value="1"/>
</dbReference>
<evidence type="ECO:0000256" key="1">
    <source>
        <dbReference type="ARBA" id="ARBA00001947"/>
    </source>
</evidence>
<dbReference type="GO" id="GO:0004222">
    <property type="term" value="F:metalloendopeptidase activity"/>
    <property type="evidence" value="ECO:0007669"/>
    <property type="project" value="InterPro"/>
</dbReference>
<dbReference type="GO" id="GO:0016887">
    <property type="term" value="F:ATP hydrolysis activity"/>
    <property type="evidence" value="ECO:0007669"/>
    <property type="project" value="InterPro"/>
</dbReference>
<dbReference type="Pfam" id="PF06480">
    <property type="entry name" value="FtsH_ext"/>
    <property type="match status" value="1"/>
</dbReference>
<dbReference type="SMART" id="SM00382">
    <property type="entry name" value="AAA"/>
    <property type="match status" value="1"/>
</dbReference>
<dbReference type="Gene3D" id="3.40.50.300">
    <property type="entry name" value="P-loop containing nucleotide triphosphate hydrolases"/>
    <property type="match status" value="1"/>
</dbReference>
<keyword evidence="5" id="KW-0645">Protease</keyword>
<dbReference type="FunFam" id="1.10.8.60:FF:000001">
    <property type="entry name" value="ATP-dependent zinc metalloprotease FtsH"/>
    <property type="match status" value="1"/>
</dbReference>
<dbReference type="InterPro" id="IPR005936">
    <property type="entry name" value="FtsH"/>
</dbReference>
<dbReference type="PANTHER" id="PTHR23076:SF97">
    <property type="entry name" value="ATP-DEPENDENT ZINC METALLOPROTEASE YME1L1"/>
    <property type="match status" value="1"/>
</dbReference>
<protein>
    <submittedName>
        <fullName evidence="17">Cell division protein FtsH</fullName>
    </submittedName>
</protein>
<evidence type="ECO:0000256" key="15">
    <source>
        <dbReference type="SAM" id="MobiDB-lite"/>
    </source>
</evidence>
<dbReference type="Gene3D" id="1.10.8.60">
    <property type="match status" value="1"/>
</dbReference>
<keyword evidence="4" id="KW-1003">Cell membrane</keyword>
<dbReference type="NCBIfam" id="TIGR01241">
    <property type="entry name" value="FtsH_fam"/>
    <property type="match status" value="1"/>
</dbReference>
<evidence type="ECO:0000256" key="2">
    <source>
        <dbReference type="ARBA" id="ARBA00004370"/>
    </source>
</evidence>
<dbReference type="FunFam" id="1.20.58.760:FF:000001">
    <property type="entry name" value="ATP-dependent zinc metalloprotease FtsH"/>
    <property type="match status" value="1"/>
</dbReference>
<dbReference type="AlphaFoldDB" id="T1BEF8"/>
<evidence type="ECO:0000256" key="6">
    <source>
        <dbReference type="ARBA" id="ARBA00022692"/>
    </source>
</evidence>
<dbReference type="EMBL" id="AUZY01003586">
    <property type="protein sequence ID" value="EQD68217.1"/>
    <property type="molecule type" value="Genomic_DNA"/>
</dbReference>
<feature type="compositionally biased region" description="Low complexity" evidence="15">
    <location>
        <begin position="626"/>
        <end position="643"/>
    </location>
</feature>
<dbReference type="GO" id="GO:0051301">
    <property type="term" value="P:cell division"/>
    <property type="evidence" value="ECO:0007669"/>
    <property type="project" value="UniProtKB-KW"/>
</dbReference>
<keyword evidence="14" id="KW-0472">Membrane</keyword>
<dbReference type="InterPro" id="IPR000642">
    <property type="entry name" value="Peptidase_M41"/>
</dbReference>
<dbReference type="GO" id="GO:0030163">
    <property type="term" value="P:protein catabolic process"/>
    <property type="evidence" value="ECO:0007669"/>
    <property type="project" value="TreeGrafter"/>
</dbReference>
<evidence type="ECO:0000256" key="3">
    <source>
        <dbReference type="ARBA" id="ARBA00010044"/>
    </source>
</evidence>
<evidence type="ECO:0000256" key="12">
    <source>
        <dbReference type="ARBA" id="ARBA00022989"/>
    </source>
</evidence>
<evidence type="ECO:0000259" key="16">
    <source>
        <dbReference type="SMART" id="SM00382"/>
    </source>
</evidence>
<dbReference type="InterPro" id="IPR003959">
    <property type="entry name" value="ATPase_AAA_core"/>
</dbReference>
<dbReference type="InterPro" id="IPR027417">
    <property type="entry name" value="P-loop_NTPase"/>
</dbReference>
<dbReference type="Pfam" id="PF00004">
    <property type="entry name" value="AAA"/>
    <property type="match status" value="1"/>
</dbReference>
<keyword evidence="7" id="KW-0479">Metal-binding</keyword>
<keyword evidence="9" id="KW-0378">Hydrolase</keyword>
<dbReference type="InterPro" id="IPR037219">
    <property type="entry name" value="Peptidase_M41-like"/>
</dbReference>
<dbReference type="GO" id="GO:0008270">
    <property type="term" value="F:zinc ion binding"/>
    <property type="evidence" value="ECO:0007669"/>
    <property type="project" value="InterPro"/>
</dbReference>
<dbReference type="InterPro" id="IPR003593">
    <property type="entry name" value="AAA+_ATPase"/>
</dbReference>
<organism evidence="17">
    <name type="scientific">mine drainage metagenome</name>
    <dbReference type="NCBI Taxonomy" id="410659"/>
    <lineage>
        <taxon>unclassified sequences</taxon>
        <taxon>metagenomes</taxon>
        <taxon>ecological metagenomes</taxon>
    </lineage>
</organism>
<feature type="domain" description="AAA+ ATPase" evidence="16">
    <location>
        <begin position="191"/>
        <end position="330"/>
    </location>
</feature>
<dbReference type="FunFam" id="3.40.50.300:FF:000001">
    <property type="entry name" value="ATP-dependent zinc metalloprotease FtsH"/>
    <property type="match status" value="1"/>
</dbReference>
<dbReference type="InterPro" id="IPR041569">
    <property type="entry name" value="AAA_lid_3"/>
</dbReference>
<dbReference type="HAMAP" id="MF_01458">
    <property type="entry name" value="FtsH"/>
    <property type="match status" value="1"/>
</dbReference>
<keyword evidence="17" id="KW-0132">Cell division</keyword>
<dbReference type="SUPFAM" id="SSF140990">
    <property type="entry name" value="FtsH protease domain-like"/>
    <property type="match status" value="1"/>
</dbReference>
<dbReference type="GO" id="GO:0006508">
    <property type="term" value="P:proteolysis"/>
    <property type="evidence" value="ECO:0007669"/>
    <property type="project" value="UniProtKB-KW"/>
</dbReference>
<dbReference type="Pfam" id="PF01434">
    <property type="entry name" value="Peptidase_M41"/>
    <property type="match status" value="1"/>
</dbReference>
<dbReference type="GO" id="GO:0005886">
    <property type="term" value="C:plasma membrane"/>
    <property type="evidence" value="ECO:0007669"/>
    <property type="project" value="TreeGrafter"/>
</dbReference>
<comment type="subcellular location">
    <subcellularLocation>
        <location evidence="2">Membrane</location>
    </subcellularLocation>
</comment>
<keyword evidence="10" id="KW-0862">Zinc</keyword>
<evidence type="ECO:0000256" key="14">
    <source>
        <dbReference type="ARBA" id="ARBA00023136"/>
    </source>
</evidence>
<feature type="region of interest" description="Disordered" evidence="15">
    <location>
        <begin position="602"/>
        <end position="654"/>
    </location>
</feature>
<keyword evidence="8" id="KW-0547">Nucleotide-binding</keyword>
<keyword evidence="6" id="KW-0812">Transmembrane</keyword>
<keyword evidence="12" id="KW-1133">Transmembrane helix</keyword>
<keyword evidence="11" id="KW-0067">ATP-binding</keyword>
<dbReference type="SUPFAM" id="SSF52540">
    <property type="entry name" value="P-loop containing nucleoside triphosphate hydrolases"/>
    <property type="match status" value="1"/>
</dbReference>
<keyword evidence="13" id="KW-0482">Metalloprotease</keyword>
<evidence type="ECO:0000256" key="11">
    <source>
        <dbReference type="ARBA" id="ARBA00022840"/>
    </source>
</evidence>
<feature type="non-terminal residue" evidence="17">
    <location>
        <position position="670"/>
    </location>
</feature>
<dbReference type="InterPro" id="IPR011546">
    <property type="entry name" value="Pept_M41_FtsH_extracell"/>
</dbReference>
<comment type="similarity">
    <text evidence="3">In the C-terminal section; belongs to the peptidase M41 family.</text>
</comment>
<comment type="caution">
    <text evidence="17">The sequence shown here is derived from an EMBL/GenBank/DDBJ whole genome shotgun (WGS) entry which is preliminary data.</text>
</comment>
<evidence type="ECO:0000256" key="8">
    <source>
        <dbReference type="ARBA" id="ARBA00022741"/>
    </source>
</evidence>
<keyword evidence="17" id="KW-0131">Cell cycle</keyword>
<evidence type="ECO:0000256" key="4">
    <source>
        <dbReference type="ARBA" id="ARBA00022475"/>
    </source>
</evidence>
<evidence type="ECO:0000256" key="13">
    <source>
        <dbReference type="ARBA" id="ARBA00023049"/>
    </source>
</evidence>
<comment type="cofactor">
    <cofactor evidence="1">
        <name>Zn(2+)</name>
        <dbReference type="ChEBI" id="CHEBI:29105"/>
    </cofactor>
</comment>
<sequence length="670" mass="72485">MNDMAKNLVLWLVIAVVLLAVFQSFAPSDHGSQAMSYTNFVQQVDNNNVGAVTISASNPPNITGKLRDGSALRTVAPFFDDSLVPRLLKHDVQVTQAPADGGNILVKILIDWVPLLLIFGALFWFMRQMQSGGGGRGAMSFGRSRAKLQGEDQVKVTFADVAGCEEAKDDVRELVDFLKDPAKFQKLGGRIPRGVLLAGSPGTGKTLLAKAIAGEAKVPFFSISGSDFVEMFVGVGAARVRDMFEQAKKHAPCIIFIDEIDAVGRHRGAGLGGGHDEREQTLNQLLVEMDGFEGSEGVIVIAATNRPDVLDPALLRPGRFDRQVFVNLPDLRGREQILKVHMRKVPVGGDVDAMIIARGTPGFTGADLANLVNEAALFAARENSREVRMDHFERAKDKIMMGAERRSMIMTEDEKRLTAYHESGHAIVGLNVPDHDPVHKVTIIPRGRALGVTMFLPEADRYSHSRTHLQSRLASLFGGRVAEELIFGADKVTTGASNDIQRATQLARDMATKYGLSEELGPMTYGEDEDEVFLGRSVTQHKTVSEATARRIDEVVRTTIDAGYSRARQILTDNIGILHAMAAALMQYETIDREQIAAIMAGREPGPPSDWRAHDDVGGGSGVSAGGSAAAAAPPSPVMASVGPRRKPERTCRNATKRPEFALAFFMGAG</sequence>
<dbReference type="Gene3D" id="3.30.720.210">
    <property type="match status" value="1"/>
</dbReference>
<name>T1BEF8_9ZZZZ</name>
<dbReference type="Gene3D" id="1.20.58.760">
    <property type="entry name" value="Peptidase M41"/>
    <property type="match status" value="1"/>
</dbReference>
<evidence type="ECO:0000256" key="5">
    <source>
        <dbReference type="ARBA" id="ARBA00022670"/>
    </source>
</evidence>
<dbReference type="PROSITE" id="PS00674">
    <property type="entry name" value="AAA"/>
    <property type="match status" value="1"/>
</dbReference>
<reference evidence="17" key="1">
    <citation type="submission" date="2013-08" db="EMBL/GenBank/DDBJ databases">
        <authorList>
            <person name="Mendez C."/>
            <person name="Richter M."/>
            <person name="Ferrer M."/>
            <person name="Sanchez J."/>
        </authorList>
    </citation>
    <scope>NUCLEOTIDE SEQUENCE</scope>
</reference>
<accession>T1BEF8</accession>
<dbReference type="Pfam" id="PF17862">
    <property type="entry name" value="AAA_lid_3"/>
    <property type="match status" value="1"/>
</dbReference>
<evidence type="ECO:0000256" key="9">
    <source>
        <dbReference type="ARBA" id="ARBA00022801"/>
    </source>
</evidence>
<evidence type="ECO:0000313" key="17">
    <source>
        <dbReference type="EMBL" id="EQD68217.1"/>
    </source>
</evidence>